<evidence type="ECO:0000256" key="4">
    <source>
        <dbReference type="ARBA" id="ARBA00022679"/>
    </source>
</evidence>
<evidence type="ECO:0000256" key="7">
    <source>
        <dbReference type="ARBA" id="ARBA00022840"/>
    </source>
</evidence>
<evidence type="ECO:0000256" key="5">
    <source>
        <dbReference type="ARBA" id="ARBA00022741"/>
    </source>
</evidence>
<dbReference type="GO" id="GO:0003848">
    <property type="term" value="F:2-amino-4-hydroxy-6-hydroxymethyldihydropteridine diphosphokinase activity"/>
    <property type="evidence" value="ECO:0007669"/>
    <property type="project" value="UniProtKB-EC"/>
</dbReference>
<comment type="catalytic activity">
    <reaction evidence="1">
        <text>6-hydroxymethyl-7,8-dihydropterin + ATP = (7,8-dihydropterin-6-yl)methyl diphosphate + AMP + H(+)</text>
        <dbReference type="Rhea" id="RHEA:11412"/>
        <dbReference type="ChEBI" id="CHEBI:15378"/>
        <dbReference type="ChEBI" id="CHEBI:30616"/>
        <dbReference type="ChEBI" id="CHEBI:44841"/>
        <dbReference type="ChEBI" id="CHEBI:72950"/>
        <dbReference type="ChEBI" id="CHEBI:456215"/>
        <dbReference type="EC" id="2.7.6.3"/>
    </reaction>
</comment>
<dbReference type="GO" id="GO:0046656">
    <property type="term" value="P:folic acid biosynthetic process"/>
    <property type="evidence" value="ECO:0007669"/>
    <property type="project" value="UniProtKB-KW"/>
</dbReference>
<comment type="pathway">
    <text evidence="2">Cofactor biosynthesis; tetrahydrofolate biosynthesis; 2-amino-4-hydroxy-6-hydroxymethyl-7,8-dihydropteridine diphosphate from 7,8-dihydroneopterin triphosphate: step 4/4.</text>
</comment>
<dbReference type="UniPathway" id="UPA00077">
    <property type="reaction ID" value="UER00155"/>
</dbReference>
<dbReference type="SUPFAM" id="SSF55083">
    <property type="entry name" value="6-hydroxymethyl-7,8-dihydropterin pyrophosphokinase, HPPK"/>
    <property type="match status" value="1"/>
</dbReference>
<evidence type="ECO:0000259" key="10">
    <source>
        <dbReference type="Pfam" id="PF01288"/>
    </source>
</evidence>
<evidence type="ECO:0000256" key="3">
    <source>
        <dbReference type="ARBA" id="ARBA00013253"/>
    </source>
</evidence>
<feature type="region of interest" description="Disordered" evidence="9">
    <location>
        <begin position="1"/>
        <end position="36"/>
    </location>
</feature>
<protein>
    <recommendedName>
        <fullName evidence="3">2-amino-4-hydroxy-6-hydroxymethyldihydropteridine diphosphokinase</fullName>
        <ecNumber evidence="3">2.7.6.3</ecNumber>
    </recommendedName>
</protein>
<name>A0A4R8VB77_9MICO</name>
<comment type="caution">
    <text evidence="11">The sequence shown here is derived from an EMBL/GenBank/DDBJ whole genome shotgun (WGS) entry which is preliminary data.</text>
</comment>
<evidence type="ECO:0000313" key="12">
    <source>
        <dbReference type="Proteomes" id="UP000298488"/>
    </source>
</evidence>
<dbReference type="Proteomes" id="UP000298488">
    <property type="component" value="Unassembled WGS sequence"/>
</dbReference>
<dbReference type="InterPro" id="IPR000550">
    <property type="entry name" value="Hppk"/>
</dbReference>
<dbReference type="EMBL" id="SOFI01000003">
    <property type="protein sequence ID" value="TFB80053.1"/>
    <property type="molecule type" value="Genomic_DNA"/>
</dbReference>
<keyword evidence="5" id="KW-0547">Nucleotide-binding</keyword>
<dbReference type="OrthoDB" id="9808041at2"/>
<keyword evidence="6 11" id="KW-0418">Kinase</keyword>
<keyword evidence="7" id="KW-0067">ATP-binding</keyword>
<proteinExistence type="predicted"/>
<keyword evidence="12" id="KW-1185">Reference proteome</keyword>
<evidence type="ECO:0000256" key="6">
    <source>
        <dbReference type="ARBA" id="ARBA00022777"/>
    </source>
</evidence>
<dbReference type="NCBIfam" id="TIGR01498">
    <property type="entry name" value="folK"/>
    <property type="match status" value="1"/>
</dbReference>
<dbReference type="Gene3D" id="3.30.70.560">
    <property type="entry name" value="7,8-Dihydro-6-hydroxymethylpterin-pyrophosphokinase HPPK"/>
    <property type="match status" value="1"/>
</dbReference>
<evidence type="ECO:0000256" key="9">
    <source>
        <dbReference type="SAM" id="MobiDB-lite"/>
    </source>
</evidence>
<dbReference type="EC" id="2.7.6.3" evidence="3"/>
<evidence type="ECO:0000313" key="11">
    <source>
        <dbReference type="EMBL" id="TFB80053.1"/>
    </source>
</evidence>
<accession>A0A4R8VB77</accession>
<keyword evidence="8" id="KW-0289">Folate biosynthesis</keyword>
<dbReference type="GO" id="GO:0016301">
    <property type="term" value="F:kinase activity"/>
    <property type="evidence" value="ECO:0007669"/>
    <property type="project" value="UniProtKB-KW"/>
</dbReference>
<organism evidence="11 12">
    <name type="scientific">Terrimesophilobacter mesophilus</name>
    <dbReference type="NCBI Taxonomy" id="433647"/>
    <lineage>
        <taxon>Bacteria</taxon>
        <taxon>Bacillati</taxon>
        <taxon>Actinomycetota</taxon>
        <taxon>Actinomycetes</taxon>
        <taxon>Micrococcales</taxon>
        <taxon>Microbacteriaceae</taxon>
        <taxon>Terrimesophilobacter</taxon>
    </lineage>
</organism>
<feature type="compositionally biased region" description="Basic residues" evidence="9">
    <location>
        <begin position="1"/>
        <end position="22"/>
    </location>
</feature>
<dbReference type="CDD" id="cd00483">
    <property type="entry name" value="HPPK"/>
    <property type="match status" value="1"/>
</dbReference>
<evidence type="ECO:0000256" key="1">
    <source>
        <dbReference type="ARBA" id="ARBA00000198"/>
    </source>
</evidence>
<dbReference type="Pfam" id="PF01288">
    <property type="entry name" value="HPPK"/>
    <property type="match status" value="1"/>
</dbReference>
<reference evidence="11 12" key="1">
    <citation type="submission" date="2019-03" db="EMBL/GenBank/DDBJ databases">
        <title>Genomics of glacier-inhabiting Cryobacterium strains.</title>
        <authorList>
            <person name="Liu Q."/>
            <person name="Xin Y.-H."/>
        </authorList>
    </citation>
    <scope>NUCLEOTIDE SEQUENCE [LARGE SCALE GENOMIC DNA]</scope>
    <source>
        <strain evidence="11 12">CGMCC 1.10440</strain>
    </source>
</reference>
<gene>
    <name evidence="11" type="primary">folK</name>
    <name evidence="11" type="ORF">E3N84_08355</name>
</gene>
<evidence type="ECO:0000256" key="2">
    <source>
        <dbReference type="ARBA" id="ARBA00005051"/>
    </source>
</evidence>
<dbReference type="InterPro" id="IPR035907">
    <property type="entry name" value="Hppk_sf"/>
</dbReference>
<dbReference type="PANTHER" id="PTHR43071">
    <property type="entry name" value="2-AMINO-4-HYDROXY-6-HYDROXYMETHYLDIHYDROPTERIDINE PYROPHOSPHOKINASE"/>
    <property type="match status" value="1"/>
</dbReference>
<feature type="domain" description="7,8-dihydro-6-hydroxymethylpterin-pyrophosphokinase" evidence="10">
    <location>
        <begin position="42"/>
        <end position="182"/>
    </location>
</feature>
<dbReference type="AlphaFoldDB" id="A0A4R8VB77"/>
<evidence type="ECO:0000256" key="8">
    <source>
        <dbReference type="ARBA" id="ARBA00022909"/>
    </source>
</evidence>
<dbReference type="GO" id="GO:0005524">
    <property type="term" value="F:ATP binding"/>
    <property type="evidence" value="ECO:0007669"/>
    <property type="project" value="UniProtKB-KW"/>
</dbReference>
<dbReference type="GO" id="GO:0046654">
    <property type="term" value="P:tetrahydrofolate biosynthetic process"/>
    <property type="evidence" value="ECO:0007669"/>
    <property type="project" value="UniProtKB-UniPathway"/>
</dbReference>
<keyword evidence="4 11" id="KW-0808">Transferase</keyword>
<dbReference type="PANTHER" id="PTHR43071:SF1">
    <property type="entry name" value="2-AMINO-4-HYDROXY-6-HYDROXYMETHYLDIHYDROPTERIDINE PYROPHOSPHOKINASE"/>
    <property type="match status" value="1"/>
</dbReference>
<sequence>MRHRHRAQTARPHHRAVRRRRRDDHQEPPVNGRHAAAEQSAVIALGSNLPMDAEGIHHGRESLLRDAVRAIDALDGVRVTAASGIVETPALKLHGVDEDAPSYLNAVVLADTTLDPEDLLQQLHGIEASLGRVREEVWGDRTIDLDLIDVGGITRHNDTITLPHPRAWQRAFVLEPWSQVQPDAVLPGHGPIAALLAATTDRVTTYPAEPLIDAGPPLSAEQ</sequence>